<comment type="catalytic activity">
    <reaction evidence="5">
        <text>L-glutaminyl-[peptide chain release factor] + S-adenosyl-L-methionine = N(5)-methyl-L-glutaminyl-[peptide chain release factor] + S-adenosyl-L-homocysteine + H(+)</text>
        <dbReference type="Rhea" id="RHEA:42896"/>
        <dbReference type="Rhea" id="RHEA-COMP:10271"/>
        <dbReference type="Rhea" id="RHEA-COMP:10272"/>
        <dbReference type="ChEBI" id="CHEBI:15378"/>
        <dbReference type="ChEBI" id="CHEBI:30011"/>
        <dbReference type="ChEBI" id="CHEBI:57856"/>
        <dbReference type="ChEBI" id="CHEBI:59789"/>
        <dbReference type="ChEBI" id="CHEBI:61891"/>
        <dbReference type="EC" id="2.1.1.297"/>
    </reaction>
</comment>
<dbReference type="PANTHER" id="PTHR18895:SF74">
    <property type="entry name" value="MTRF1L RELEASE FACTOR GLUTAMINE METHYLTRANSFERASE"/>
    <property type="match status" value="1"/>
</dbReference>
<name>A0A9D9HC56_9BACT</name>
<accession>A0A9D9HC56</accession>
<evidence type="ECO:0000256" key="1">
    <source>
        <dbReference type="ARBA" id="ARBA00012771"/>
    </source>
</evidence>
<dbReference type="InterPro" id="IPR029063">
    <property type="entry name" value="SAM-dependent_MTases_sf"/>
</dbReference>
<dbReference type="Gene3D" id="1.10.8.10">
    <property type="entry name" value="DNA helicase RuvA subunit, C-terminal domain"/>
    <property type="match status" value="1"/>
</dbReference>
<dbReference type="EMBL" id="JADIMO010000026">
    <property type="protein sequence ID" value="MBO8444483.1"/>
    <property type="molecule type" value="Genomic_DNA"/>
</dbReference>
<keyword evidence="3 8" id="KW-0808">Transferase</keyword>
<dbReference type="GO" id="GO:0102559">
    <property type="term" value="F:peptide chain release factor N(5)-glutamine methyltransferase activity"/>
    <property type="evidence" value="ECO:0007669"/>
    <property type="project" value="UniProtKB-EC"/>
</dbReference>
<dbReference type="Proteomes" id="UP000823619">
    <property type="component" value="Unassembled WGS sequence"/>
</dbReference>
<evidence type="ECO:0000256" key="5">
    <source>
        <dbReference type="ARBA" id="ARBA00048391"/>
    </source>
</evidence>
<dbReference type="InterPro" id="IPR050320">
    <property type="entry name" value="N5-glutamine_MTase"/>
</dbReference>
<evidence type="ECO:0000313" key="9">
    <source>
        <dbReference type="Proteomes" id="UP000823619"/>
    </source>
</evidence>
<organism evidence="8 9">
    <name type="scientific">Candidatus Cryptobacteroides merdavium</name>
    <dbReference type="NCBI Taxonomy" id="2840769"/>
    <lineage>
        <taxon>Bacteria</taxon>
        <taxon>Pseudomonadati</taxon>
        <taxon>Bacteroidota</taxon>
        <taxon>Bacteroidia</taxon>
        <taxon>Bacteroidales</taxon>
        <taxon>Candidatus Cryptobacteroides</taxon>
    </lineage>
</organism>
<dbReference type="AlphaFoldDB" id="A0A9D9HC56"/>
<dbReference type="InterPro" id="IPR040758">
    <property type="entry name" value="PrmC_N"/>
</dbReference>
<proteinExistence type="predicted"/>
<evidence type="ECO:0000256" key="4">
    <source>
        <dbReference type="ARBA" id="ARBA00022691"/>
    </source>
</evidence>
<evidence type="ECO:0000313" key="8">
    <source>
        <dbReference type="EMBL" id="MBO8444483.1"/>
    </source>
</evidence>
<dbReference type="Pfam" id="PF17827">
    <property type="entry name" value="PrmC_N"/>
    <property type="match status" value="1"/>
</dbReference>
<dbReference type="InterPro" id="IPR019874">
    <property type="entry name" value="RF_methyltr_PrmC"/>
</dbReference>
<dbReference type="Pfam" id="PF05175">
    <property type="entry name" value="MTS"/>
    <property type="match status" value="1"/>
</dbReference>
<dbReference type="InterPro" id="IPR007848">
    <property type="entry name" value="Small_mtfrase_dom"/>
</dbReference>
<evidence type="ECO:0000256" key="2">
    <source>
        <dbReference type="ARBA" id="ARBA00022603"/>
    </source>
</evidence>
<dbReference type="GO" id="GO:0032259">
    <property type="term" value="P:methylation"/>
    <property type="evidence" value="ECO:0007669"/>
    <property type="project" value="UniProtKB-KW"/>
</dbReference>
<dbReference type="Gene3D" id="3.40.50.150">
    <property type="entry name" value="Vaccinia Virus protein VP39"/>
    <property type="match status" value="1"/>
</dbReference>
<evidence type="ECO:0000256" key="3">
    <source>
        <dbReference type="ARBA" id="ARBA00022679"/>
    </source>
</evidence>
<comment type="caution">
    <text evidence="8">The sequence shown here is derived from an EMBL/GenBank/DDBJ whole genome shotgun (WGS) entry which is preliminary data.</text>
</comment>
<feature type="domain" description="Release factor glutamine methyltransferase N-terminal" evidence="7">
    <location>
        <begin position="10"/>
        <end position="76"/>
    </location>
</feature>
<dbReference type="EC" id="2.1.1.297" evidence="1"/>
<reference evidence="8" key="1">
    <citation type="submission" date="2020-10" db="EMBL/GenBank/DDBJ databases">
        <authorList>
            <person name="Gilroy R."/>
        </authorList>
    </citation>
    <scope>NUCLEOTIDE SEQUENCE</scope>
    <source>
        <strain evidence="8">D5-748</strain>
    </source>
</reference>
<keyword evidence="2 8" id="KW-0489">Methyltransferase</keyword>
<keyword evidence="4" id="KW-0949">S-adenosyl-L-methionine</keyword>
<dbReference type="PANTHER" id="PTHR18895">
    <property type="entry name" value="HEMK METHYLTRANSFERASE"/>
    <property type="match status" value="1"/>
</dbReference>
<evidence type="ECO:0000259" key="6">
    <source>
        <dbReference type="Pfam" id="PF05175"/>
    </source>
</evidence>
<dbReference type="CDD" id="cd02440">
    <property type="entry name" value="AdoMet_MTases"/>
    <property type="match status" value="1"/>
</dbReference>
<reference evidence="8" key="2">
    <citation type="journal article" date="2021" name="PeerJ">
        <title>Extensive microbial diversity within the chicken gut microbiome revealed by metagenomics and culture.</title>
        <authorList>
            <person name="Gilroy R."/>
            <person name="Ravi A."/>
            <person name="Getino M."/>
            <person name="Pursley I."/>
            <person name="Horton D.L."/>
            <person name="Alikhan N.F."/>
            <person name="Baker D."/>
            <person name="Gharbi K."/>
            <person name="Hall N."/>
            <person name="Watson M."/>
            <person name="Adriaenssens E.M."/>
            <person name="Foster-Nyarko E."/>
            <person name="Jarju S."/>
            <person name="Secka A."/>
            <person name="Antonio M."/>
            <person name="Oren A."/>
            <person name="Chaudhuri R.R."/>
            <person name="La Ragione R."/>
            <person name="Hildebrand F."/>
            <person name="Pallen M.J."/>
        </authorList>
    </citation>
    <scope>NUCLEOTIDE SEQUENCE</scope>
    <source>
        <strain evidence="8">D5-748</strain>
    </source>
</reference>
<dbReference type="NCBIfam" id="TIGR00536">
    <property type="entry name" value="hemK_fam"/>
    <property type="match status" value="1"/>
</dbReference>
<gene>
    <name evidence="8" type="primary">prmC</name>
    <name evidence="8" type="ORF">IAC23_02145</name>
</gene>
<dbReference type="NCBIfam" id="TIGR03534">
    <property type="entry name" value="RF_mod_PrmC"/>
    <property type="match status" value="1"/>
</dbReference>
<dbReference type="InterPro" id="IPR004556">
    <property type="entry name" value="HemK-like"/>
</dbReference>
<protein>
    <recommendedName>
        <fullName evidence="1">peptide chain release factor N(5)-glutamine methyltransferase</fullName>
        <ecNumber evidence="1">2.1.1.297</ecNumber>
    </recommendedName>
</protein>
<evidence type="ECO:0000259" key="7">
    <source>
        <dbReference type="Pfam" id="PF17827"/>
    </source>
</evidence>
<sequence length="301" mass="33779">MLLKDFISGAVSALENLYAQNEAKAIVFRLCEDVLGTKNYTHIVEPDTEVDRKRQPQLEEMLARLADGEPLQYVTGHAEFCGFDFAVTPDVLIPRPETELLCRHAVEFVSRISRMRSSSGKFASPVRVLDLCTGSGCIAWTIALSVPGVEVVATDISEKALDVARSQNFRDMLKADHEIKAPVFVHSDVLDTEARFEYGDFDLITSNPPYVRESEKKSMERNVLEHEPAGALFVPDEDPLLYYRAISSWSRRCLAPEGMGLSELNEVLAKQTEEIFSADGFMHTSIVTDLNSKNRILRYSR</sequence>
<dbReference type="SUPFAM" id="SSF53335">
    <property type="entry name" value="S-adenosyl-L-methionine-dependent methyltransferases"/>
    <property type="match status" value="1"/>
</dbReference>
<feature type="domain" description="Methyltransferase small" evidence="6">
    <location>
        <begin position="127"/>
        <end position="217"/>
    </location>
</feature>